<dbReference type="GO" id="GO:0180010">
    <property type="term" value="P:co-transcriptional mRNA 3'-end processing, cleavage and polyadenylation pathway"/>
    <property type="evidence" value="ECO:0007669"/>
    <property type="project" value="UniProtKB-UniRule"/>
</dbReference>
<comment type="subcellular location">
    <subcellularLocation>
        <location evidence="3">Nucleus</location>
    </subcellularLocation>
    <subcellularLocation>
        <location evidence="3">Cytoplasm</location>
    </subcellularLocation>
    <text evidence="3">Nucleus and/or cytoplasm.</text>
</comment>
<dbReference type="Pfam" id="PF05843">
    <property type="entry name" value="Suf"/>
    <property type="match status" value="1"/>
</dbReference>
<evidence type="ECO:0000313" key="7">
    <source>
        <dbReference type="Proteomes" id="UP000256964"/>
    </source>
</evidence>
<dbReference type="GO" id="GO:0005634">
    <property type="term" value="C:nucleus"/>
    <property type="evidence" value="ECO:0007669"/>
    <property type="project" value="UniProtKB-SubCell"/>
</dbReference>
<dbReference type="InterPro" id="IPR008847">
    <property type="entry name" value="Suf"/>
</dbReference>
<dbReference type="EMBL" id="KZ857519">
    <property type="protein sequence ID" value="RDX41230.1"/>
    <property type="molecule type" value="Genomic_DNA"/>
</dbReference>
<dbReference type="PANTHER" id="PTHR19980:SF0">
    <property type="entry name" value="CLEAVAGE STIMULATION FACTOR SUBUNIT 3"/>
    <property type="match status" value="1"/>
</dbReference>
<organism evidence="6 7">
    <name type="scientific">Lentinus brumalis</name>
    <dbReference type="NCBI Taxonomy" id="2498619"/>
    <lineage>
        <taxon>Eukaryota</taxon>
        <taxon>Fungi</taxon>
        <taxon>Dikarya</taxon>
        <taxon>Basidiomycota</taxon>
        <taxon>Agaricomycotina</taxon>
        <taxon>Agaricomycetes</taxon>
        <taxon>Polyporales</taxon>
        <taxon>Polyporaceae</taxon>
        <taxon>Lentinus</taxon>
    </lineage>
</organism>
<keyword evidence="1" id="KW-0677">Repeat</keyword>
<dbReference type="GO" id="GO:0003729">
    <property type="term" value="F:mRNA binding"/>
    <property type="evidence" value="ECO:0007669"/>
    <property type="project" value="TreeGrafter"/>
</dbReference>
<dbReference type="SUPFAM" id="SSF48452">
    <property type="entry name" value="TPR-like"/>
    <property type="match status" value="1"/>
</dbReference>
<name>A0A371CLS2_9APHY</name>
<feature type="compositionally biased region" description="Polar residues" evidence="4">
    <location>
        <begin position="63"/>
        <end position="72"/>
    </location>
</feature>
<dbReference type="InterPro" id="IPR011990">
    <property type="entry name" value="TPR-like_helical_dom_sf"/>
</dbReference>
<feature type="compositionally biased region" description="Basic and acidic residues" evidence="4">
    <location>
        <begin position="16"/>
        <end position="26"/>
    </location>
</feature>
<dbReference type="InterPro" id="IPR045243">
    <property type="entry name" value="Rna14-like"/>
</dbReference>
<proteinExistence type="predicted"/>
<keyword evidence="2 3" id="KW-0539">Nucleus</keyword>
<evidence type="ECO:0000256" key="4">
    <source>
        <dbReference type="SAM" id="MobiDB-lite"/>
    </source>
</evidence>
<gene>
    <name evidence="6" type="ORF">OH76DRAFT_247822</name>
</gene>
<feature type="region of interest" description="Disordered" evidence="4">
    <location>
        <begin position="1"/>
        <end position="73"/>
    </location>
</feature>
<evidence type="ECO:0000256" key="3">
    <source>
        <dbReference type="RuleBase" id="RU369035"/>
    </source>
</evidence>
<reference evidence="6 7" key="1">
    <citation type="journal article" date="2018" name="Biotechnol. Biofuels">
        <title>Integrative visual omics of the white-rot fungus Polyporus brumalis exposes the biotechnological potential of its oxidative enzymes for delignifying raw plant biomass.</title>
        <authorList>
            <person name="Miyauchi S."/>
            <person name="Rancon A."/>
            <person name="Drula E."/>
            <person name="Hage H."/>
            <person name="Chaduli D."/>
            <person name="Favel A."/>
            <person name="Grisel S."/>
            <person name="Henrissat B."/>
            <person name="Herpoel-Gimbert I."/>
            <person name="Ruiz-Duenas F.J."/>
            <person name="Chevret D."/>
            <person name="Hainaut M."/>
            <person name="Lin J."/>
            <person name="Wang M."/>
            <person name="Pangilinan J."/>
            <person name="Lipzen A."/>
            <person name="Lesage-Meessen L."/>
            <person name="Navarro D."/>
            <person name="Riley R."/>
            <person name="Grigoriev I.V."/>
            <person name="Zhou S."/>
            <person name="Raouche S."/>
            <person name="Rosso M.N."/>
        </authorList>
    </citation>
    <scope>NUCLEOTIDE SEQUENCE [LARGE SCALE GENOMIC DNA]</scope>
    <source>
        <strain evidence="6 7">BRFM 1820</strain>
    </source>
</reference>
<feature type="compositionally biased region" description="Low complexity" evidence="4">
    <location>
        <begin position="50"/>
        <end position="62"/>
    </location>
</feature>
<evidence type="ECO:0000259" key="5">
    <source>
        <dbReference type="Pfam" id="PF05843"/>
    </source>
</evidence>
<dbReference type="PANTHER" id="PTHR19980">
    <property type="entry name" value="RNA CLEAVAGE STIMULATION FACTOR"/>
    <property type="match status" value="1"/>
</dbReference>
<keyword evidence="3" id="KW-0963">Cytoplasm</keyword>
<dbReference type="AlphaFoldDB" id="A0A371CLS2"/>
<comment type="function">
    <text evidence="3">Component of the cleavage factor IA (CFIA) complex, which is involved in the endonucleolytic cleavage during polyadenylation-dependent pre-mRNA 3'-end formation.</text>
</comment>
<evidence type="ECO:0000256" key="1">
    <source>
        <dbReference type="ARBA" id="ARBA00022737"/>
    </source>
</evidence>
<sequence length="229" mass="25932">MTESSPSDPMLQDPPESAKPDGDQNHLTENILNALRQLQQSGSPVPPTPTQQSSQETQVSLTKQETTPQPQSEWERLRAQLREKPVDADSWLKLVDLAEESGDIEKIKDTYEGMLEIYPNTPSVQIAYLQHFLDDPTQYNYAETLFKKFLLRTTPSVELLKFYLTYIRCDHAATYARLASRHTHDRMNAGESLKVRTLGRSFKSATTLLSVTRVRTRTAMTSGRTTSIS</sequence>
<evidence type="ECO:0000256" key="2">
    <source>
        <dbReference type="ARBA" id="ARBA00023242"/>
    </source>
</evidence>
<dbReference type="STRING" id="139420.A0A371CLS2"/>
<dbReference type="Gene3D" id="1.25.40.1040">
    <property type="match status" value="1"/>
</dbReference>
<feature type="domain" description="Suppressor of forked" evidence="5">
    <location>
        <begin position="75"/>
        <end position="172"/>
    </location>
</feature>
<protein>
    <recommendedName>
        <fullName evidence="3">mRNA 3'-end-processing protein RNA14</fullName>
    </recommendedName>
</protein>
<keyword evidence="7" id="KW-1185">Reference proteome</keyword>
<keyword evidence="3" id="KW-0507">mRNA processing</keyword>
<evidence type="ECO:0000313" key="6">
    <source>
        <dbReference type="EMBL" id="RDX41230.1"/>
    </source>
</evidence>
<dbReference type="OrthoDB" id="26282at2759"/>
<dbReference type="GO" id="GO:0005737">
    <property type="term" value="C:cytoplasm"/>
    <property type="evidence" value="ECO:0007669"/>
    <property type="project" value="UniProtKB-SubCell"/>
</dbReference>
<accession>A0A371CLS2</accession>
<dbReference type="Proteomes" id="UP000256964">
    <property type="component" value="Unassembled WGS sequence"/>
</dbReference>